<dbReference type="OrthoDB" id="213028at2"/>
<name>A0A0D0SPR1_STAGA</name>
<evidence type="ECO:0000313" key="4">
    <source>
        <dbReference type="Proteomes" id="UP000255277"/>
    </source>
</evidence>
<dbReference type="GO" id="GO:0003700">
    <property type="term" value="F:DNA-binding transcription factor activity"/>
    <property type="evidence" value="ECO:0007669"/>
    <property type="project" value="TreeGrafter"/>
</dbReference>
<dbReference type="InterPro" id="IPR036388">
    <property type="entry name" value="WH-like_DNA-bd_sf"/>
</dbReference>
<dbReference type="EMBL" id="QXRZ01000002">
    <property type="protein sequence ID" value="RIL43913.1"/>
    <property type="molecule type" value="Genomic_DNA"/>
</dbReference>
<protein>
    <submittedName>
        <fullName evidence="1 2">Transcriptional regulator</fullName>
    </submittedName>
</protein>
<gene>
    <name evidence="3" type="primary">ywnA</name>
    <name evidence="2" type="ORF">BUZ01_04605</name>
    <name evidence="3" type="ORF">NCTC12195_04274</name>
    <name evidence="1" type="ORF">SGA02_16660</name>
</gene>
<dbReference type="Proteomes" id="UP000255277">
    <property type="component" value="Unassembled WGS sequence"/>
</dbReference>
<reference evidence="3 4" key="2">
    <citation type="submission" date="2018-06" db="EMBL/GenBank/DDBJ databases">
        <authorList>
            <consortium name="Pathogen Informatics"/>
            <person name="Doyle S."/>
        </authorList>
    </citation>
    <scope>NUCLEOTIDE SEQUENCE [LARGE SCALE GENOMIC DNA]</scope>
    <source>
        <strain evidence="3 4">NCTC12195</strain>
    </source>
</reference>
<dbReference type="InterPro" id="IPR000944">
    <property type="entry name" value="Tscrpt_reg_Rrf2"/>
</dbReference>
<dbReference type="AlphaFoldDB" id="A0A0D0SPR1"/>
<organism evidence="2 5">
    <name type="scientific">Staphylococcus gallinarum</name>
    <dbReference type="NCBI Taxonomy" id="1293"/>
    <lineage>
        <taxon>Bacteria</taxon>
        <taxon>Bacillati</taxon>
        <taxon>Bacillota</taxon>
        <taxon>Bacilli</taxon>
        <taxon>Bacillales</taxon>
        <taxon>Staphylococcaceae</taxon>
        <taxon>Staphylococcus</taxon>
    </lineage>
</organism>
<dbReference type="STRING" id="1293.SH09_08715"/>
<dbReference type="SUPFAM" id="SSF46785">
    <property type="entry name" value="Winged helix' DNA-binding domain"/>
    <property type="match status" value="1"/>
</dbReference>
<dbReference type="Proteomes" id="UP000321057">
    <property type="component" value="Unassembled WGS sequence"/>
</dbReference>
<dbReference type="Pfam" id="PF02082">
    <property type="entry name" value="Rrf2"/>
    <property type="match status" value="1"/>
</dbReference>
<evidence type="ECO:0000313" key="6">
    <source>
        <dbReference type="Proteomes" id="UP000321057"/>
    </source>
</evidence>
<dbReference type="PROSITE" id="PS51197">
    <property type="entry name" value="HTH_RRF2_2"/>
    <property type="match status" value="1"/>
</dbReference>
<accession>A0A0D0SPR1</accession>
<dbReference type="InterPro" id="IPR036390">
    <property type="entry name" value="WH_DNA-bd_sf"/>
</dbReference>
<evidence type="ECO:0000313" key="5">
    <source>
        <dbReference type="Proteomes" id="UP000283576"/>
    </source>
</evidence>
<reference evidence="1 6" key="3">
    <citation type="submission" date="2019-07" db="EMBL/GenBank/DDBJ databases">
        <title>Whole genome shotgun sequence of Staphylococcus gallinarum NBRC 109767.</title>
        <authorList>
            <person name="Hosoyama A."/>
            <person name="Uohara A."/>
            <person name="Ohji S."/>
            <person name="Ichikawa N."/>
        </authorList>
    </citation>
    <scope>NUCLEOTIDE SEQUENCE [LARGE SCALE GENOMIC DNA]</scope>
    <source>
        <strain evidence="1 6">NBRC 109767</strain>
    </source>
</reference>
<dbReference type="Gene3D" id="1.10.10.10">
    <property type="entry name" value="Winged helix-like DNA-binding domain superfamily/Winged helix DNA-binding domain"/>
    <property type="match status" value="1"/>
</dbReference>
<evidence type="ECO:0000313" key="3">
    <source>
        <dbReference type="EMBL" id="SUM34747.1"/>
    </source>
</evidence>
<dbReference type="RefSeq" id="WP_042739270.1">
    <property type="nucleotide sequence ID" value="NZ_BKAX01000004.1"/>
</dbReference>
<evidence type="ECO:0000313" key="2">
    <source>
        <dbReference type="EMBL" id="RIL43913.1"/>
    </source>
</evidence>
<dbReference type="PANTHER" id="PTHR33221">
    <property type="entry name" value="WINGED HELIX-TURN-HELIX TRANSCRIPTIONAL REGULATOR, RRF2 FAMILY"/>
    <property type="match status" value="1"/>
</dbReference>
<dbReference type="EMBL" id="BKAX01000004">
    <property type="protein sequence ID" value="GEQ05838.1"/>
    <property type="molecule type" value="Genomic_DNA"/>
</dbReference>
<evidence type="ECO:0000313" key="1">
    <source>
        <dbReference type="EMBL" id="GEQ05838.1"/>
    </source>
</evidence>
<dbReference type="GO" id="GO:0005829">
    <property type="term" value="C:cytosol"/>
    <property type="evidence" value="ECO:0007669"/>
    <property type="project" value="TreeGrafter"/>
</dbReference>
<proteinExistence type="predicted"/>
<dbReference type="PANTHER" id="PTHR33221:SF15">
    <property type="entry name" value="HTH-TYPE TRANSCRIPTIONAL REGULATOR YWGB-RELATED"/>
    <property type="match status" value="1"/>
</dbReference>
<keyword evidence="6" id="KW-1185">Reference proteome</keyword>
<dbReference type="Proteomes" id="UP000283576">
    <property type="component" value="Unassembled WGS sequence"/>
</dbReference>
<reference evidence="2 5" key="1">
    <citation type="journal article" date="2016" name="Front. Microbiol.">
        <title>Comprehensive Phylogenetic Analysis of Bovine Non-aureus Staphylococci Species Based on Whole-Genome Sequencing.</title>
        <authorList>
            <person name="Naushad S."/>
            <person name="Barkema H.W."/>
            <person name="Luby C."/>
            <person name="Condas L.A."/>
            <person name="Nobrega D.B."/>
            <person name="Carson D.A."/>
            <person name="De Buck J."/>
        </authorList>
    </citation>
    <scope>NUCLEOTIDE SEQUENCE [LARGE SCALE GENOMIC DNA]</scope>
    <source>
        <strain evidence="2 5">SNUC 1388</strain>
    </source>
</reference>
<dbReference type="EMBL" id="UHDK01000001">
    <property type="protein sequence ID" value="SUM34747.1"/>
    <property type="molecule type" value="Genomic_DNA"/>
</dbReference>
<sequence>MNTQFSVAIHILTLLATEQEPVSSQYIASSINSNATLVRKICRFLKEGNLIDSSQGVSGYSLKQPATSIFLGQVFQIIFDEETHFAKIHGNTNPDCFVGKNISSALDSIYSEVDQTILNQLNHYSIQDVINRFN</sequence>